<name>A0A844FKC7_9FIRM</name>
<dbReference type="RefSeq" id="WP_154485008.1">
    <property type="nucleotide sequence ID" value="NZ_JAHLOA010000005.1"/>
</dbReference>
<keyword evidence="1" id="KW-0175">Coiled coil</keyword>
<comment type="caution">
    <text evidence="2">The sequence shown here is derived from an EMBL/GenBank/DDBJ whole genome shotgun (WGS) entry which is preliminary data.</text>
</comment>
<protein>
    <recommendedName>
        <fullName evidence="4">Ethanolamine utilization protein</fullName>
    </recommendedName>
</protein>
<evidence type="ECO:0008006" key="4">
    <source>
        <dbReference type="Google" id="ProtNLM"/>
    </source>
</evidence>
<gene>
    <name evidence="2" type="ORF">FYJ27_11570</name>
</gene>
<dbReference type="AlphaFoldDB" id="A0A844FKC7"/>
<proteinExistence type="predicted"/>
<feature type="coiled-coil region" evidence="1">
    <location>
        <begin position="15"/>
        <end position="42"/>
    </location>
</feature>
<sequence length="217" mass="25466">MEKDSLVQKIVSEVLKKIEEDKEIKERRILFLEEESEEIKLKYSLFISDWDEIDFIDENIAQIKNYDLVICPKLSIIDLVDIANGRPSSKVSSIIIEAILYGVKVTCIEEGIDYRKFKSLSNENFYLMMTEYEQKLLSFGIEIVKCSQIKESLNDIYEENKFACEEHGYLDKKVVTQSDIERLYHNGYRKICIKKDSLITPLAKDYINMNHLELKKV</sequence>
<accession>A0A844FKC7</accession>
<dbReference type="InterPro" id="IPR013372">
    <property type="entry name" value="Eut_put"/>
</dbReference>
<dbReference type="OrthoDB" id="1706434at2"/>
<evidence type="ECO:0000256" key="1">
    <source>
        <dbReference type="SAM" id="Coils"/>
    </source>
</evidence>
<evidence type="ECO:0000313" key="2">
    <source>
        <dbReference type="EMBL" id="MSS44338.1"/>
    </source>
</evidence>
<reference evidence="2 3" key="1">
    <citation type="submission" date="2019-08" db="EMBL/GenBank/DDBJ databases">
        <title>In-depth cultivation of the pig gut microbiome towards novel bacterial diversity and tailored functional studies.</title>
        <authorList>
            <person name="Wylensek D."/>
            <person name="Hitch T.C.A."/>
            <person name="Clavel T."/>
        </authorList>
    </citation>
    <scope>NUCLEOTIDE SEQUENCE [LARGE SCALE GENOMIC DNA]</scope>
    <source>
        <strain evidence="2 3">Med78-601-WT-4W-RMD-3</strain>
    </source>
</reference>
<evidence type="ECO:0000313" key="3">
    <source>
        <dbReference type="Proteomes" id="UP000462760"/>
    </source>
</evidence>
<dbReference type="Proteomes" id="UP000462760">
    <property type="component" value="Unassembled WGS sequence"/>
</dbReference>
<organism evidence="2 3">
    <name type="scientific">Anaerosalibacter bizertensis</name>
    <dbReference type="NCBI Taxonomy" id="932217"/>
    <lineage>
        <taxon>Bacteria</taxon>
        <taxon>Bacillati</taxon>
        <taxon>Bacillota</taxon>
        <taxon>Tissierellia</taxon>
        <taxon>Tissierellales</taxon>
        <taxon>Sporanaerobacteraceae</taxon>
        <taxon>Anaerosalibacter</taxon>
    </lineage>
</organism>
<dbReference type="PIRSF" id="PIRSF034981">
    <property type="entry name" value="Eut_put"/>
    <property type="match status" value="1"/>
</dbReference>
<dbReference type="EMBL" id="VULR01000022">
    <property type="protein sequence ID" value="MSS44338.1"/>
    <property type="molecule type" value="Genomic_DNA"/>
</dbReference>